<evidence type="ECO:0000313" key="2">
    <source>
        <dbReference type="Proteomes" id="UP000188929"/>
    </source>
</evidence>
<dbReference type="EMBL" id="MOMC01000045">
    <property type="protein sequence ID" value="ONH27506.1"/>
    <property type="molecule type" value="Genomic_DNA"/>
</dbReference>
<keyword evidence="2" id="KW-1185">Reference proteome</keyword>
<accession>A0A1V2I735</accession>
<dbReference type="RefSeq" id="WP_076819017.1">
    <property type="nucleotide sequence ID" value="NZ_MOMC01000045.1"/>
</dbReference>
<evidence type="ECO:0000313" key="1">
    <source>
        <dbReference type="EMBL" id="ONH27506.1"/>
    </source>
</evidence>
<dbReference type="SUPFAM" id="SSF50998">
    <property type="entry name" value="Quinoprotein alcohol dehydrogenase-like"/>
    <property type="match status" value="1"/>
</dbReference>
<dbReference type="OrthoDB" id="3635325at2"/>
<proteinExistence type="predicted"/>
<name>A0A1V2I735_9ACTN</name>
<dbReference type="InterPro" id="IPR011047">
    <property type="entry name" value="Quinoprotein_ADH-like_sf"/>
</dbReference>
<dbReference type="Proteomes" id="UP000188929">
    <property type="component" value="Unassembled WGS sequence"/>
</dbReference>
<reference evidence="2" key="1">
    <citation type="submission" date="2016-10" db="EMBL/GenBank/DDBJ databases">
        <title>Frankia sp. NRRL B-16386 Genome sequencing.</title>
        <authorList>
            <person name="Ghodhbane-Gtari F."/>
            <person name="Swanson E."/>
            <person name="Gueddou A."/>
            <person name="Hezbri K."/>
            <person name="Ktari K."/>
            <person name="Nouioui I."/>
            <person name="Morris K."/>
            <person name="Simpson S."/>
            <person name="Abebe-Akele F."/>
            <person name="Thomas K."/>
            <person name="Gtari M."/>
            <person name="Tisa L.S."/>
        </authorList>
    </citation>
    <scope>NUCLEOTIDE SEQUENCE [LARGE SCALE GENOMIC DNA]</scope>
    <source>
        <strain evidence="2">NRRL B-16386</strain>
    </source>
</reference>
<sequence length="127" mass="13455">MTSGVAEDQAGPALVHTGRVHDGAGLQTGGVYIIRRAYPSGAARWVFTADQEATALDADTEFGYVAFNTGELVILRTDSGEEQHRVALHVDGHRVVPLSLARYGRDRLAVGTLDGRVLDLTVTAAPA</sequence>
<dbReference type="AlphaFoldDB" id="A0A1V2I735"/>
<gene>
    <name evidence="1" type="ORF">BL253_21670</name>
</gene>
<protein>
    <submittedName>
        <fullName evidence="1">Uncharacterized protein</fullName>
    </submittedName>
</protein>
<comment type="caution">
    <text evidence="1">The sequence shown here is derived from an EMBL/GenBank/DDBJ whole genome shotgun (WGS) entry which is preliminary data.</text>
</comment>
<organism evidence="1 2">
    <name type="scientific">Pseudofrankia asymbiotica</name>
    <dbReference type="NCBI Taxonomy" id="1834516"/>
    <lineage>
        <taxon>Bacteria</taxon>
        <taxon>Bacillati</taxon>
        <taxon>Actinomycetota</taxon>
        <taxon>Actinomycetes</taxon>
        <taxon>Frankiales</taxon>
        <taxon>Frankiaceae</taxon>
        <taxon>Pseudofrankia</taxon>
    </lineage>
</organism>